<feature type="binding site" evidence="14 15">
    <location>
        <position position="90"/>
    </location>
    <ligand>
        <name>a divalent metal cation</name>
        <dbReference type="ChEBI" id="CHEBI:60240"/>
    </ligand>
</feature>
<name>A0A2X2VXM7_CLOCO</name>
<sequence length="271" mass="31237">MEREIYRMDFNQMPFKDIKDIVDRMKKVQNIAYLGYINDILMRDKRKTVQNLRQSINKFICKRENEIIRVKKMYDFDKSFGSNTQIAGVDEVGRGPLAGPIVAAAVILDLDYKDDNDLLYGLKDSKKLTSKERENLSNIIKDKALYYNIFELDNNMIDTRGIAWCNNEVLRKSTLGLKKIPEIVISDGFGIKNINIKNEYIIKGDAKSASIAAASIIAKVYRDKKMQEYSKIYPYYGFERNSGYGTAEHTNALKKYGPCSIHRISFLSNYI</sequence>
<dbReference type="EMBL" id="UAWC01000001">
    <property type="protein sequence ID" value="SQB33438.1"/>
    <property type="molecule type" value="Genomic_DNA"/>
</dbReference>
<dbReference type="InterPro" id="IPR036397">
    <property type="entry name" value="RNaseH_sf"/>
</dbReference>
<reference evidence="18 19" key="1">
    <citation type="submission" date="2018-06" db="EMBL/GenBank/DDBJ databases">
        <authorList>
            <consortium name="Pathogen Informatics"/>
            <person name="Doyle S."/>
        </authorList>
    </citation>
    <scope>NUCLEOTIDE SEQUENCE [LARGE SCALE GENOMIC DNA]</scope>
    <source>
        <strain evidence="18 19">NCTC13028</strain>
    </source>
</reference>
<dbReference type="InterPro" id="IPR022898">
    <property type="entry name" value="RNase_HII"/>
</dbReference>
<evidence type="ECO:0000256" key="1">
    <source>
        <dbReference type="ARBA" id="ARBA00000077"/>
    </source>
</evidence>
<evidence type="ECO:0000256" key="16">
    <source>
        <dbReference type="RuleBase" id="RU003515"/>
    </source>
</evidence>
<dbReference type="HAMAP" id="MF_00052_B">
    <property type="entry name" value="RNase_HII_B"/>
    <property type="match status" value="1"/>
</dbReference>
<dbReference type="NCBIfam" id="NF000594">
    <property type="entry name" value="PRK00015.1-1"/>
    <property type="match status" value="1"/>
</dbReference>
<dbReference type="Gene3D" id="3.30.420.10">
    <property type="entry name" value="Ribonuclease H-like superfamily/Ribonuclease H"/>
    <property type="match status" value="1"/>
</dbReference>
<dbReference type="Pfam" id="PF01351">
    <property type="entry name" value="RNase_HII"/>
    <property type="match status" value="1"/>
</dbReference>
<proteinExistence type="inferred from homology"/>
<dbReference type="GO" id="GO:0004523">
    <property type="term" value="F:RNA-DNA hybrid ribonuclease activity"/>
    <property type="evidence" value="ECO:0007669"/>
    <property type="project" value="UniProtKB-UniRule"/>
</dbReference>
<keyword evidence="11 14" id="KW-0255">Endonuclease</keyword>
<evidence type="ECO:0000259" key="17">
    <source>
        <dbReference type="PROSITE" id="PS51975"/>
    </source>
</evidence>
<dbReference type="GO" id="GO:0030145">
    <property type="term" value="F:manganese ion binding"/>
    <property type="evidence" value="ECO:0007669"/>
    <property type="project" value="UniProtKB-UniRule"/>
</dbReference>
<evidence type="ECO:0000313" key="18">
    <source>
        <dbReference type="EMBL" id="SQB33438.1"/>
    </source>
</evidence>
<evidence type="ECO:0000256" key="3">
    <source>
        <dbReference type="ARBA" id="ARBA00004065"/>
    </source>
</evidence>
<dbReference type="GO" id="GO:0043137">
    <property type="term" value="P:DNA replication, removal of RNA primer"/>
    <property type="evidence" value="ECO:0007669"/>
    <property type="project" value="TreeGrafter"/>
</dbReference>
<keyword evidence="12 14" id="KW-0378">Hydrolase</keyword>
<evidence type="ECO:0000256" key="7">
    <source>
        <dbReference type="ARBA" id="ARBA00019179"/>
    </source>
</evidence>
<organism evidence="18 19">
    <name type="scientific">Clostridium cochlearium</name>
    <dbReference type="NCBI Taxonomy" id="1494"/>
    <lineage>
        <taxon>Bacteria</taxon>
        <taxon>Bacillati</taxon>
        <taxon>Bacillota</taxon>
        <taxon>Clostridia</taxon>
        <taxon>Eubacteriales</taxon>
        <taxon>Clostridiaceae</taxon>
        <taxon>Clostridium</taxon>
    </lineage>
</organism>
<comment type="cofactor">
    <cofactor evidence="2">
        <name>Mg(2+)</name>
        <dbReference type="ChEBI" id="CHEBI:18420"/>
    </cofactor>
</comment>
<keyword evidence="13 14" id="KW-0464">Manganese</keyword>
<keyword evidence="9 14" id="KW-0540">Nuclease</keyword>
<dbReference type="PANTHER" id="PTHR10954:SF18">
    <property type="entry name" value="RIBONUCLEASE HII"/>
    <property type="match status" value="1"/>
</dbReference>
<evidence type="ECO:0000256" key="12">
    <source>
        <dbReference type="ARBA" id="ARBA00022801"/>
    </source>
</evidence>
<feature type="binding site" evidence="14 15">
    <location>
        <position position="91"/>
    </location>
    <ligand>
        <name>a divalent metal cation</name>
        <dbReference type="ChEBI" id="CHEBI:60240"/>
    </ligand>
</feature>
<dbReference type="InterPro" id="IPR001352">
    <property type="entry name" value="RNase_HII/HIII"/>
</dbReference>
<dbReference type="Proteomes" id="UP000250223">
    <property type="component" value="Unassembled WGS sequence"/>
</dbReference>
<evidence type="ECO:0000256" key="5">
    <source>
        <dbReference type="ARBA" id="ARBA00007383"/>
    </source>
</evidence>
<dbReference type="InterPro" id="IPR024567">
    <property type="entry name" value="RNase_HII/HIII_dom"/>
</dbReference>
<comment type="subcellular location">
    <subcellularLocation>
        <location evidence="4 14">Cytoplasm</location>
    </subcellularLocation>
</comment>
<dbReference type="GO" id="GO:0003723">
    <property type="term" value="F:RNA binding"/>
    <property type="evidence" value="ECO:0007669"/>
    <property type="project" value="UniProtKB-UniRule"/>
</dbReference>
<keyword evidence="10 14" id="KW-0479">Metal-binding</keyword>
<evidence type="ECO:0000256" key="15">
    <source>
        <dbReference type="PROSITE-ProRule" id="PRU01319"/>
    </source>
</evidence>
<dbReference type="PROSITE" id="PS51975">
    <property type="entry name" value="RNASE_H_2"/>
    <property type="match status" value="1"/>
</dbReference>
<evidence type="ECO:0000256" key="10">
    <source>
        <dbReference type="ARBA" id="ARBA00022723"/>
    </source>
</evidence>
<evidence type="ECO:0000256" key="4">
    <source>
        <dbReference type="ARBA" id="ARBA00004496"/>
    </source>
</evidence>
<dbReference type="GO" id="GO:0005737">
    <property type="term" value="C:cytoplasm"/>
    <property type="evidence" value="ECO:0007669"/>
    <property type="project" value="UniProtKB-SubCell"/>
</dbReference>
<dbReference type="SUPFAM" id="SSF53098">
    <property type="entry name" value="Ribonuclease H-like"/>
    <property type="match status" value="1"/>
</dbReference>
<evidence type="ECO:0000256" key="11">
    <source>
        <dbReference type="ARBA" id="ARBA00022759"/>
    </source>
</evidence>
<dbReference type="EC" id="3.1.26.4" evidence="6 14"/>
<dbReference type="GO" id="GO:0006298">
    <property type="term" value="P:mismatch repair"/>
    <property type="evidence" value="ECO:0007669"/>
    <property type="project" value="TreeGrafter"/>
</dbReference>
<comment type="function">
    <text evidence="3 14 16">Endonuclease that specifically degrades the RNA of RNA-DNA hybrids.</text>
</comment>
<dbReference type="InterPro" id="IPR012337">
    <property type="entry name" value="RNaseH-like_sf"/>
</dbReference>
<evidence type="ECO:0000256" key="14">
    <source>
        <dbReference type="HAMAP-Rule" id="MF_00052"/>
    </source>
</evidence>
<comment type="catalytic activity">
    <reaction evidence="1 14 15 16">
        <text>Endonucleolytic cleavage to 5'-phosphomonoester.</text>
        <dbReference type="EC" id="3.1.26.4"/>
    </reaction>
</comment>
<gene>
    <name evidence="14 18" type="primary">rnhB</name>
    <name evidence="18" type="ORF">NCTC13028_00431</name>
</gene>
<dbReference type="CDD" id="cd07182">
    <property type="entry name" value="RNase_HII_bacteria_HII_like"/>
    <property type="match status" value="1"/>
</dbReference>
<comment type="cofactor">
    <cofactor evidence="14 15">
        <name>Mn(2+)</name>
        <dbReference type="ChEBI" id="CHEBI:29035"/>
    </cofactor>
    <cofactor evidence="14 15">
        <name>Mg(2+)</name>
        <dbReference type="ChEBI" id="CHEBI:18420"/>
    </cofactor>
    <text evidence="14 15">Manganese or magnesium. Binds 1 divalent metal ion per monomer in the absence of substrate. May bind a second metal ion after substrate binding.</text>
</comment>
<dbReference type="PANTHER" id="PTHR10954">
    <property type="entry name" value="RIBONUCLEASE H2 SUBUNIT A"/>
    <property type="match status" value="1"/>
</dbReference>
<dbReference type="GO" id="GO:0032299">
    <property type="term" value="C:ribonuclease H2 complex"/>
    <property type="evidence" value="ECO:0007669"/>
    <property type="project" value="TreeGrafter"/>
</dbReference>
<evidence type="ECO:0000256" key="2">
    <source>
        <dbReference type="ARBA" id="ARBA00001946"/>
    </source>
</evidence>
<comment type="similarity">
    <text evidence="5 14 16">Belongs to the RNase HII family.</text>
</comment>
<keyword evidence="8 14" id="KW-0963">Cytoplasm</keyword>
<evidence type="ECO:0000313" key="19">
    <source>
        <dbReference type="Proteomes" id="UP000250223"/>
    </source>
</evidence>
<dbReference type="AlphaFoldDB" id="A0A2X2VXM7"/>
<feature type="binding site" evidence="14 15">
    <location>
        <position position="187"/>
    </location>
    <ligand>
        <name>a divalent metal cation</name>
        <dbReference type="ChEBI" id="CHEBI:60240"/>
    </ligand>
</feature>
<evidence type="ECO:0000256" key="8">
    <source>
        <dbReference type="ARBA" id="ARBA00022490"/>
    </source>
</evidence>
<feature type="domain" description="RNase H type-2" evidence="17">
    <location>
        <begin position="84"/>
        <end position="271"/>
    </location>
</feature>
<accession>A0A2X2VXM7</accession>
<evidence type="ECO:0000256" key="9">
    <source>
        <dbReference type="ARBA" id="ARBA00022722"/>
    </source>
</evidence>
<protein>
    <recommendedName>
        <fullName evidence="7 14">Ribonuclease HII</fullName>
        <shortName evidence="14">RNase HII</shortName>
        <ecNumber evidence="6 14">3.1.26.4</ecNumber>
    </recommendedName>
</protein>
<dbReference type="NCBIfam" id="NF000595">
    <property type="entry name" value="PRK00015.1-3"/>
    <property type="match status" value="1"/>
</dbReference>
<evidence type="ECO:0000256" key="6">
    <source>
        <dbReference type="ARBA" id="ARBA00012180"/>
    </source>
</evidence>
<evidence type="ECO:0000256" key="13">
    <source>
        <dbReference type="ARBA" id="ARBA00023211"/>
    </source>
</evidence>